<dbReference type="EMBL" id="VJMJ01000274">
    <property type="protein sequence ID" value="KAF0724261.1"/>
    <property type="molecule type" value="Genomic_DNA"/>
</dbReference>
<proteinExistence type="predicted"/>
<comment type="caution">
    <text evidence="2">The sequence shown here is derived from an EMBL/GenBank/DDBJ whole genome shotgun (WGS) entry which is preliminary data.</text>
</comment>
<feature type="region of interest" description="Disordered" evidence="1">
    <location>
        <begin position="82"/>
        <end position="107"/>
    </location>
</feature>
<reference evidence="2 3" key="1">
    <citation type="submission" date="2019-07" db="EMBL/GenBank/DDBJ databases">
        <title>Genomics analysis of Aphanomyces spp. identifies a new class of oomycete effector associated with host adaptation.</title>
        <authorList>
            <person name="Gaulin E."/>
        </authorList>
    </citation>
    <scope>NUCLEOTIDE SEQUENCE [LARGE SCALE GENOMIC DNA]</scope>
    <source>
        <strain evidence="2 3">ATCC 201684</strain>
    </source>
</reference>
<name>A0A6G0WBH2_9STRA</name>
<dbReference type="AlphaFoldDB" id="A0A6G0WBH2"/>
<organism evidence="2 3">
    <name type="scientific">Aphanomyces euteiches</name>
    <dbReference type="NCBI Taxonomy" id="100861"/>
    <lineage>
        <taxon>Eukaryota</taxon>
        <taxon>Sar</taxon>
        <taxon>Stramenopiles</taxon>
        <taxon>Oomycota</taxon>
        <taxon>Saprolegniomycetes</taxon>
        <taxon>Saprolegniales</taxon>
        <taxon>Verrucalvaceae</taxon>
        <taxon>Aphanomyces</taxon>
    </lineage>
</organism>
<sequence length="107" mass="12069">MNSDYMDHSLSPACPPYLSIPELQKDFVYPAADSRWTLRWEIIENLSYSPLRASFGKISHMSTVPSTVRCHGPCGDVNPVATERKTKQSLSTSYRLQGSSCFQRPKN</sequence>
<gene>
    <name evidence="2" type="ORF">Ae201684_017023</name>
</gene>
<evidence type="ECO:0000256" key="1">
    <source>
        <dbReference type="SAM" id="MobiDB-lite"/>
    </source>
</evidence>
<accession>A0A6G0WBH2</accession>
<evidence type="ECO:0000313" key="3">
    <source>
        <dbReference type="Proteomes" id="UP000481153"/>
    </source>
</evidence>
<keyword evidence="3" id="KW-1185">Reference proteome</keyword>
<dbReference type="Proteomes" id="UP000481153">
    <property type="component" value="Unassembled WGS sequence"/>
</dbReference>
<evidence type="ECO:0000313" key="2">
    <source>
        <dbReference type="EMBL" id="KAF0724261.1"/>
    </source>
</evidence>
<feature type="compositionally biased region" description="Polar residues" evidence="1">
    <location>
        <begin position="88"/>
        <end position="107"/>
    </location>
</feature>
<protein>
    <submittedName>
        <fullName evidence="2">Uncharacterized protein</fullName>
    </submittedName>
</protein>